<name>A0A9N9P212_9GLOM</name>
<keyword evidence="2" id="KW-1185">Reference proteome</keyword>
<accession>A0A9N9P212</accession>
<proteinExistence type="predicted"/>
<comment type="caution">
    <text evidence="1">The sequence shown here is derived from an EMBL/GenBank/DDBJ whole genome shotgun (WGS) entry which is preliminary data.</text>
</comment>
<dbReference type="EMBL" id="CAJVPZ010050150">
    <property type="protein sequence ID" value="CAG8777107.1"/>
    <property type="molecule type" value="Genomic_DNA"/>
</dbReference>
<sequence>KEAFFIITTSSNIQDCTNKPLSLAEKVIIPISNLCNSTLTLFDNSRVNSFDDHNEESAEVEDESIEIPS</sequence>
<dbReference type="Proteomes" id="UP000789396">
    <property type="component" value="Unassembled WGS sequence"/>
</dbReference>
<dbReference type="AlphaFoldDB" id="A0A9N9P212"/>
<organism evidence="1 2">
    <name type="scientific">Racocetra fulgida</name>
    <dbReference type="NCBI Taxonomy" id="60492"/>
    <lineage>
        <taxon>Eukaryota</taxon>
        <taxon>Fungi</taxon>
        <taxon>Fungi incertae sedis</taxon>
        <taxon>Mucoromycota</taxon>
        <taxon>Glomeromycotina</taxon>
        <taxon>Glomeromycetes</taxon>
        <taxon>Diversisporales</taxon>
        <taxon>Gigasporaceae</taxon>
        <taxon>Racocetra</taxon>
    </lineage>
</organism>
<feature type="non-terminal residue" evidence="1">
    <location>
        <position position="1"/>
    </location>
</feature>
<protein>
    <submittedName>
        <fullName evidence="1">9288_t:CDS:1</fullName>
    </submittedName>
</protein>
<reference evidence="1" key="1">
    <citation type="submission" date="2021-06" db="EMBL/GenBank/DDBJ databases">
        <authorList>
            <person name="Kallberg Y."/>
            <person name="Tangrot J."/>
            <person name="Rosling A."/>
        </authorList>
    </citation>
    <scope>NUCLEOTIDE SEQUENCE</scope>
    <source>
        <strain evidence="1">IN212</strain>
    </source>
</reference>
<feature type="non-terminal residue" evidence="1">
    <location>
        <position position="69"/>
    </location>
</feature>
<evidence type="ECO:0000313" key="2">
    <source>
        <dbReference type="Proteomes" id="UP000789396"/>
    </source>
</evidence>
<gene>
    <name evidence="1" type="ORF">RFULGI_LOCUS15511</name>
</gene>
<evidence type="ECO:0000313" key="1">
    <source>
        <dbReference type="EMBL" id="CAG8777107.1"/>
    </source>
</evidence>